<evidence type="ECO:0000256" key="1">
    <source>
        <dbReference type="ARBA" id="ARBA00008714"/>
    </source>
</evidence>
<dbReference type="RefSeq" id="WP_187150149.1">
    <property type="nucleotide sequence ID" value="NZ_LWUJ01000011.1"/>
</dbReference>
<feature type="binding site" evidence="5">
    <location>
        <position position="168"/>
    </location>
    <ligand>
        <name>Mn(2+)</name>
        <dbReference type="ChEBI" id="CHEBI:29035"/>
    </ligand>
</feature>
<dbReference type="GO" id="GO:0005737">
    <property type="term" value="C:cytoplasm"/>
    <property type="evidence" value="ECO:0007669"/>
    <property type="project" value="TreeGrafter"/>
</dbReference>
<feature type="binding site" evidence="5">
    <location>
        <position position="81"/>
    </location>
    <ligand>
        <name>Mn(2+)</name>
        <dbReference type="ChEBI" id="CHEBI:29035"/>
    </ligand>
</feature>
<comment type="catalytic activity">
    <reaction evidence="6">
        <text>2 superoxide + 2 H(+) = H2O2 + O2</text>
        <dbReference type="Rhea" id="RHEA:20696"/>
        <dbReference type="ChEBI" id="CHEBI:15378"/>
        <dbReference type="ChEBI" id="CHEBI:15379"/>
        <dbReference type="ChEBI" id="CHEBI:16240"/>
        <dbReference type="ChEBI" id="CHEBI:18421"/>
        <dbReference type="EC" id="1.15.1.1"/>
    </reaction>
</comment>
<evidence type="ECO:0000256" key="6">
    <source>
        <dbReference type="RuleBase" id="RU000414"/>
    </source>
</evidence>
<dbReference type="EC" id="1.15.1.1" evidence="2 6"/>
<organism evidence="9 10">
    <name type="scientific">Candidatus Mycoplasma haematobovis</name>
    <dbReference type="NCBI Taxonomy" id="432608"/>
    <lineage>
        <taxon>Bacteria</taxon>
        <taxon>Bacillati</taxon>
        <taxon>Mycoplasmatota</taxon>
        <taxon>Mollicutes</taxon>
        <taxon>Mycoplasmataceae</taxon>
        <taxon>Mycoplasma</taxon>
    </lineage>
</organism>
<comment type="function">
    <text evidence="6">Destroys radicals which are normally produced within the cells and which are toxic to biological systems.</text>
</comment>
<evidence type="ECO:0000256" key="4">
    <source>
        <dbReference type="ARBA" id="ARBA00023002"/>
    </source>
</evidence>
<keyword evidence="3 5" id="KW-0479">Metal-binding</keyword>
<evidence type="ECO:0000256" key="3">
    <source>
        <dbReference type="ARBA" id="ARBA00022723"/>
    </source>
</evidence>
<dbReference type="Pfam" id="PF00081">
    <property type="entry name" value="Sod_Fe_N"/>
    <property type="match status" value="1"/>
</dbReference>
<evidence type="ECO:0000259" key="7">
    <source>
        <dbReference type="Pfam" id="PF00081"/>
    </source>
</evidence>
<evidence type="ECO:0000313" key="9">
    <source>
        <dbReference type="EMBL" id="OAL10303.1"/>
    </source>
</evidence>
<feature type="domain" description="Manganese/iron superoxide dismutase N-terminal" evidence="7">
    <location>
        <begin position="13"/>
        <end position="88"/>
    </location>
</feature>
<feature type="binding site" evidence="5">
    <location>
        <position position="164"/>
    </location>
    <ligand>
        <name>Mn(2+)</name>
        <dbReference type="ChEBI" id="CHEBI:29035"/>
    </ligand>
</feature>
<dbReference type="PANTHER" id="PTHR43595:SF2">
    <property type="entry name" value="SMALL RIBOSOMAL SUBUNIT PROTEIN MS42"/>
    <property type="match status" value="1"/>
</dbReference>
<dbReference type="SUPFAM" id="SSF54719">
    <property type="entry name" value="Fe,Mn superoxide dismutase (SOD), C-terminal domain"/>
    <property type="match status" value="1"/>
</dbReference>
<dbReference type="STRING" id="432608.A6V39_02590"/>
<dbReference type="AlphaFoldDB" id="A0A1A9QCW8"/>
<dbReference type="Gene3D" id="3.55.40.20">
    <property type="entry name" value="Iron/manganese superoxide dismutase, C-terminal domain"/>
    <property type="match status" value="1"/>
</dbReference>
<dbReference type="Gene3D" id="1.10.287.990">
    <property type="entry name" value="Fe,Mn superoxide dismutase (SOD) domain"/>
    <property type="match status" value="1"/>
</dbReference>
<reference evidence="10" key="1">
    <citation type="submission" date="2016-04" db="EMBL/GenBank/DDBJ databases">
        <authorList>
            <person name="Quiroz-Castaneda R.E."/>
            <person name="Martinez-Ocampo F."/>
        </authorList>
    </citation>
    <scope>NUCLEOTIDE SEQUENCE [LARGE SCALE GENOMIC DNA]</scope>
    <source>
        <strain evidence="10">INIFAP01</strain>
    </source>
</reference>
<keyword evidence="4 6" id="KW-0560">Oxidoreductase</keyword>
<evidence type="ECO:0000313" key="10">
    <source>
        <dbReference type="Proteomes" id="UP000077623"/>
    </source>
</evidence>
<accession>A0A1A9QCW8</accession>
<evidence type="ECO:0000256" key="2">
    <source>
        <dbReference type="ARBA" id="ARBA00012682"/>
    </source>
</evidence>
<dbReference type="PIRSF" id="PIRSF000349">
    <property type="entry name" value="SODismutase"/>
    <property type="match status" value="1"/>
</dbReference>
<dbReference type="InterPro" id="IPR019833">
    <property type="entry name" value="Mn/Fe_SOD_BS"/>
</dbReference>
<dbReference type="InterPro" id="IPR019831">
    <property type="entry name" value="Mn/Fe_SOD_N"/>
</dbReference>
<feature type="domain" description="Manganese/iron superoxide dismutase C-terminal" evidence="8">
    <location>
        <begin position="97"/>
        <end position="197"/>
    </location>
</feature>
<dbReference type="InterPro" id="IPR036324">
    <property type="entry name" value="Mn/Fe_SOD_N_sf"/>
</dbReference>
<name>A0A1A9QCW8_9MOLU</name>
<sequence>MFKEKAMRASFASYEPFISGEIMDLHYTRHYLGYLNNLNKALEKYPEFFNLSVNDILQKINSVPDDIKTAIRNNGGGVSNHEIFWDILDTKETTIHDGQLKRDIISTFSSWDNFREWFEKVVASSFGAGWVWLVLSKDKKLKIIFCQNQDSPYMSGDLPIFGIDIWEHAYYLQYKNGKMAYFKEVWKILDWKVIENRYLSFI</sequence>
<dbReference type="EMBL" id="LWUJ01000011">
    <property type="protein sequence ID" value="OAL10303.1"/>
    <property type="molecule type" value="Genomic_DNA"/>
</dbReference>
<dbReference type="PRINTS" id="PR01703">
    <property type="entry name" value="MNSODISMTASE"/>
</dbReference>
<evidence type="ECO:0000259" key="8">
    <source>
        <dbReference type="Pfam" id="PF02777"/>
    </source>
</evidence>
<dbReference type="Proteomes" id="UP000077623">
    <property type="component" value="Unassembled WGS sequence"/>
</dbReference>
<feature type="binding site" evidence="5">
    <location>
        <position position="26"/>
    </location>
    <ligand>
        <name>Mn(2+)</name>
        <dbReference type="ChEBI" id="CHEBI:29035"/>
    </ligand>
</feature>
<dbReference type="SUPFAM" id="SSF46609">
    <property type="entry name" value="Fe,Mn superoxide dismutase (SOD), N-terminal domain"/>
    <property type="match status" value="1"/>
</dbReference>
<dbReference type="InterPro" id="IPR019832">
    <property type="entry name" value="Mn/Fe_SOD_C"/>
</dbReference>
<dbReference type="GO" id="GO:0004784">
    <property type="term" value="F:superoxide dismutase activity"/>
    <property type="evidence" value="ECO:0007669"/>
    <property type="project" value="UniProtKB-EC"/>
</dbReference>
<gene>
    <name evidence="9" type="ORF">A6V39_02590</name>
</gene>
<evidence type="ECO:0000256" key="5">
    <source>
        <dbReference type="PIRSR" id="PIRSR000349-1"/>
    </source>
</evidence>
<keyword evidence="10" id="KW-1185">Reference proteome</keyword>
<dbReference type="Pfam" id="PF02777">
    <property type="entry name" value="Sod_Fe_C"/>
    <property type="match status" value="1"/>
</dbReference>
<dbReference type="InterPro" id="IPR001189">
    <property type="entry name" value="Mn/Fe_SOD"/>
</dbReference>
<dbReference type="InterPro" id="IPR036314">
    <property type="entry name" value="SOD_C_sf"/>
</dbReference>
<dbReference type="PROSITE" id="PS00088">
    <property type="entry name" value="SOD_MN"/>
    <property type="match status" value="1"/>
</dbReference>
<comment type="caution">
    <text evidence="9">The sequence shown here is derived from an EMBL/GenBank/DDBJ whole genome shotgun (WGS) entry which is preliminary data.</text>
</comment>
<proteinExistence type="inferred from homology"/>
<protein>
    <recommendedName>
        <fullName evidence="2 6">Superoxide dismutase</fullName>
        <ecNumber evidence="2 6">1.15.1.1</ecNumber>
    </recommendedName>
</protein>
<comment type="similarity">
    <text evidence="1 6">Belongs to the iron/manganese superoxide dismutase family.</text>
</comment>
<dbReference type="GO" id="GO:0046872">
    <property type="term" value="F:metal ion binding"/>
    <property type="evidence" value="ECO:0007669"/>
    <property type="project" value="UniProtKB-KW"/>
</dbReference>
<dbReference type="PANTHER" id="PTHR43595">
    <property type="entry name" value="37S RIBOSOMAL PROTEIN S26, MITOCHONDRIAL"/>
    <property type="match status" value="1"/>
</dbReference>